<evidence type="ECO:0000313" key="2">
    <source>
        <dbReference type="Proteomes" id="UP001497527"/>
    </source>
</evidence>
<sequence length="473" mass="53916">MRTLKSTLLLLSTILILFSCRTEELKIIDPPVQKALVEDSPVVKLMNRAVLRDGSKDNIIDKASCLSIKLPVTVVVNSKEITIDSEDGYEEIEAIFDLFDDDVDTLEIKYPIEVILSDHTIVTVNSDDELENLTKDCKGENEEDDDIECLDFEYPFTASVFNENNDLILTITLEDDEQLYELLHDLKKYAAVTINFPINVKLSSGTVLTINSLEELEEAISSAVNSCDEDDDNDYEDDDCDDCTTDILKEFFEKCDEWKVDKLKVNDVDYTDDYEKATFYFREDGSIKVTKNGNIYEGEWEASGDANDIMITINVDGLDKFNKTWTLHELDDEDDEVQVSLYSGDDKVRFESFCNQGSNSGDNLSEVLIAVNSVWVVEKYLENGENKTEDFEPYEFYFESSGEVKAKTATTVDNGEWKSFNDGTVLFMEFPSHDILERLNEDWKVIEISDTQIMLKTYDSSGAIENMLVFNKK</sequence>
<dbReference type="EMBL" id="CAXJIO010000011">
    <property type="protein sequence ID" value="CAL2102485.1"/>
    <property type="molecule type" value="Genomic_DNA"/>
</dbReference>
<organism evidence="1 2">
    <name type="scientific">Tenacibaculum polynesiense</name>
    <dbReference type="NCBI Taxonomy" id="3137857"/>
    <lineage>
        <taxon>Bacteria</taxon>
        <taxon>Pseudomonadati</taxon>
        <taxon>Bacteroidota</taxon>
        <taxon>Flavobacteriia</taxon>
        <taxon>Flavobacteriales</taxon>
        <taxon>Flavobacteriaceae</taxon>
        <taxon>Tenacibaculum</taxon>
    </lineage>
</organism>
<dbReference type="RefSeq" id="WP_348715783.1">
    <property type="nucleotide sequence ID" value="NZ_CAXJIO010000011.1"/>
</dbReference>
<proteinExistence type="predicted"/>
<dbReference type="PROSITE" id="PS51257">
    <property type="entry name" value="PROKAR_LIPOPROTEIN"/>
    <property type="match status" value="1"/>
</dbReference>
<evidence type="ECO:0008006" key="3">
    <source>
        <dbReference type="Google" id="ProtNLM"/>
    </source>
</evidence>
<comment type="caution">
    <text evidence="1">The sequence shown here is derived from an EMBL/GenBank/DDBJ whole genome shotgun (WGS) entry which is preliminary data.</text>
</comment>
<gene>
    <name evidence="1" type="ORF">T190423A01A_20236</name>
</gene>
<accession>A0ABM9PAK4</accession>
<evidence type="ECO:0000313" key="1">
    <source>
        <dbReference type="EMBL" id="CAL2102485.1"/>
    </source>
</evidence>
<protein>
    <recommendedName>
        <fullName evidence="3">Lipocalin-like domain-containing protein</fullName>
    </recommendedName>
</protein>
<reference evidence="1 2" key="1">
    <citation type="submission" date="2024-05" db="EMBL/GenBank/DDBJ databases">
        <authorList>
            <person name="Duchaud E."/>
        </authorList>
    </citation>
    <scope>NUCLEOTIDE SEQUENCE [LARGE SCALE GENOMIC DNA]</scope>
    <source>
        <strain evidence="1">Ena-SAMPLE-TAB-13-05-2024-13:56:06:370-140308</strain>
    </source>
</reference>
<dbReference type="Proteomes" id="UP001497527">
    <property type="component" value="Unassembled WGS sequence"/>
</dbReference>
<keyword evidence="2" id="KW-1185">Reference proteome</keyword>
<name>A0ABM9PAK4_9FLAO</name>